<feature type="transmembrane region" description="Helical" evidence="14">
    <location>
        <begin position="37"/>
        <end position="56"/>
    </location>
</feature>
<dbReference type="NCBIfam" id="TIGR04265">
    <property type="entry name" value="bac_cardiolipin"/>
    <property type="match status" value="1"/>
</dbReference>
<evidence type="ECO:0000256" key="5">
    <source>
        <dbReference type="ARBA" id="ARBA00022692"/>
    </source>
</evidence>
<dbReference type="RefSeq" id="WP_118700867.1">
    <property type="nucleotide sequence ID" value="NZ_JACRTP010000001.1"/>
</dbReference>
<evidence type="ECO:0000256" key="13">
    <source>
        <dbReference type="SAM" id="Coils"/>
    </source>
</evidence>
<protein>
    <recommendedName>
        <fullName evidence="12">Cardiolipin synthase</fullName>
        <ecNumber evidence="12">2.7.8.-</ecNumber>
    </recommendedName>
</protein>
<keyword evidence="2" id="KW-1003">Cell membrane</keyword>
<evidence type="ECO:0000256" key="9">
    <source>
        <dbReference type="ARBA" id="ARBA00023136"/>
    </source>
</evidence>
<keyword evidence="10" id="KW-0594">Phospholipid biosynthesis</keyword>
<dbReference type="PANTHER" id="PTHR21248">
    <property type="entry name" value="CARDIOLIPIN SYNTHASE"/>
    <property type="match status" value="1"/>
</dbReference>
<evidence type="ECO:0000313" key="17">
    <source>
        <dbReference type="Proteomes" id="UP000661649"/>
    </source>
</evidence>
<dbReference type="Pfam" id="PF13091">
    <property type="entry name" value="PLDc_2"/>
    <property type="match status" value="2"/>
</dbReference>
<evidence type="ECO:0000256" key="3">
    <source>
        <dbReference type="ARBA" id="ARBA00022516"/>
    </source>
</evidence>
<dbReference type="PANTHER" id="PTHR21248:SF22">
    <property type="entry name" value="PHOSPHOLIPASE D"/>
    <property type="match status" value="1"/>
</dbReference>
<name>A0ABR7P752_9FIRM</name>
<feature type="transmembrane region" description="Helical" evidence="14">
    <location>
        <begin position="68"/>
        <end position="86"/>
    </location>
</feature>
<feature type="transmembrane region" description="Helical" evidence="14">
    <location>
        <begin position="12"/>
        <end position="31"/>
    </location>
</feature>
<keyword evidence="11" id="KW-1208">Phospholipid metabolism</keyword>
<dbReference type="Gene3D" id="3.30.870.10">
    <property type="entry name" value="Endonuclease Chain A"/>
    <property type="match status" value="2"/>
</dbReference>
<keyword evidence="13" id="KW-0175">Coiled coil</keyword>
<dbReference type="Proteomes" id="UP000661649">
    <property type="component" value="Unassembled WGS sequence"/>
</dbReference>
<keyword evidence="5 14" id="KW-0812">Transmembrane</keyword>
<evidence type="ECO:0000256" key="14">
    <source>
        <dbReference type="SAM" id="Phobius"/>
    </source>
</evidence>
<comment type="subcellular location">
    <subcellularLocation>
        <location evidence="1">Cell membrane</location>
        <topology evidence="1">Multi-pass membrane protein</topology>
    </subcellularLocation>
</comment>
<evidence type="ECO:0000256" key="8">
    <source>
        <dbReference type="ARBA" id="ARBA00023098"/>
    </source>
</evidence>
<dbReference type="SMART" id="SM00155">
    <property type="entry name" value="PLDc"/>
    <property type="match status" value="2"/>
</dbReference>
<dbReference type="InterPro" id="IPR022924">
    <property type="entry name" value="Cardiolipin_synthase"/>
</dbReference>
<keyword evidence="9 14" id="KW-0472">Membrane</keyword>
<evidence type="ECO:0000256" key="4">
    <source>
        <dbReference type="ARBA" id="ARBA00022679"/>
    </source>
</evidence>
<proteinExistence type="predicted"/>
<dbReference type="SUPFAM" id="SSF56024">
    <property type="entry name" value="Phospholipase D/nuclease"/>
    <property type="match status" value="2"/>
</dbReference>
<gene>
    <name evidence="16" type="primary">cls</name>
    <name evidence="16" type="ORF">H8712_00630</name>
</gene>
<evidence type="ECO:0000256" key="10">
    <source>
        <dbReference type="ARBA" id="ARBA00023209"/>
    </source>
</evidence>
<keyword evidence="7 14" id="KW-1133">Transmembrane helix</keyword>
<evidence type="ECO:0000256" key="11">
    <source>
        <dbReference type="ARBA" id="ARBA00023264"/>
    </source>
</evidence>
<dbReference type="InterPro" id="IPR001736">
    <property type="entry name" value="PLipase_D/transphosphatidylase"/>
</dbReference>
<evidence type="ECO:0000256" key="2">
    <source>
        <dbReference type="ARBA" id="ARBA00022475"/>
    </source>
</evidence>
<evidence type="ECO:0000256" key="7">
    <source>
        <dbReference type="ARBA" id="ARBA00022989"/>
    </source>
</evidence>
<evidence type="ECO:0000256" key="1">
    <source>
        <dbReference type="ARBA" id="ARBA00004651"/>
    </source>
</evidence>
<keyword evidence="17" id="KW-1185">Reference proteome</keyword>
<dbReference type="InterPro" id="IPR025202">
    <property type="entry name" value="PLD-like_dom"/>
</dbReference>
<dbReference type="Pfam" id="PF13396">
    <property type="entry name" value="PLDc_N"/>
    <property type="match status" value="1"/>
</dbReference>
<keyword evidence="8" id="KW-0443">Lipid metabolism</keyword>
<evidence type="ECO:0000259" key="15">
    <source>
        <dbReference type="PROSITE" id="PS50035"/>
    </source>
</evidence>
<keyword evidence="6" id="KW-0677">Repeat</keyword>
<feature type="domain" description="PLD phosphodiesterase" evidence="15">
    <location>
        <begin position="244"/>
        <end position="271"/>
    </location>
</feature>
<keyword evidence="4" id="KW-0808">Transferase</keyword>
<keyword evidence="3" id="KW-0444">Lipid biosynthesis</keyword>
<evidence type="ECO:0000313" key="16">
    <source>
        <dbReference type="EMBL" id="MBC8627144.1"/>
    </source>
</evidence>
<evidence type="ECO:0000256" key="12">
    <source>
        <dbReference type="NCBIfam" id="TIGR04265"/>
    </source>
</evidence>
<organism evidence="16 17">
    <name type="scientific">Blautia stercoris</name>
    <dbReference type="NCBI Taxonomy" id="871664"/>
    <lineage>
        <taxon>Bacteria</taxon>
        <taxon>Bacillati</taxon>
        <taxon>Bacillota</taxon>
        <taxon>Clostridia</taxon>
        <taxon>Lachnospirales</taxon>
        <taxon>Lachnospiraceae</taxon>
        <taxon>Blautia</taxon>
    </lineage>
</organism>
<sequence>MKKLIDLISSRFFVFVFAVLLQVIWLLLISWGMSSLSAPVTMTADILSILLVLWIVNKEINPSYKLAWTILILVLPVFGMVVYLLFGESRVAKKMTEESDAVVQEIENYFRENDKVREKIEALDEGISNQSAYIRDYAKFPLHSHTSTRYYPLGEAMFLDMLEDLKRAKHFIFLEYFIIHEGKMWNSILEILEQKVKEGVDVRLIYDDMGCVTTLPHRYYKKLQAKGIKCAAFNPVRPILNIVLNNRDHRKILVIDGHTGYTGGINLADEYINEEIRFGHWKDTGIRLYGEGVWNLTVMFLQMWSIITGVRTHIPAYSPYVFHTEEFESDGFVQPYGDSPMDNETVGENVYLNIISQAKKYVFICTPYLIIDNEMMMALCLAAKKGVDVRIITPGIPDKKMVFLLTQSYYKQLIEAGVRVYEYTPGFVHSKTFVCDDEIATVGTINLDYRSLYLHFECGVWMYQSQAVREAKEDMEATLPKCKEVSLDFCNKRNIFVRGIQSIMRLIAPLL</sequence>
<dbReference type="CDD" id="cd09160">
    <property type="entry name" value="PLDc_SMU_988_like_2"/>
    <property type="match status" value="1"/>
</dbReference>
<feature type="domain" description="PLD phosphodiesterase" evidence="15">
    <location>
        <begin position="424"/>
        <end position="451"/>
    </location>
</feature>
<dbReference type="EC" id="2.7.8.-" evidence="12"/>
<dbReference type="EMBL" id="JACRTP010000001">
    <property type="protein sequence ID" value="MBC8627144.1"/>
    <property type="molecule type" value="Genomic_DNA"/>
</dbReference>
<dbReference type="CDD" id="cd09154">
    <property type="entry name" value="PLDc_SMU_988_like_1"/>
    <property type="match status" value="1"/>
</dbReference>
<comment type="caution">
    <text evidence="16">The sequence shown here is derived from an EMBL/GenBank/DDBJ whole genome shotgun (WGS) entry which is preliminary data.</text>
</comment>
<dbReference type="PROSITE" id="PS50035">
    <property type="entry name" value="PLD"/>
    <property type="match status" value="2"/>
</dbReference>
<dbReference type="InterPro" id="IPR027379">
    <property type="entry name" value="CLS_N"/>
</dbReference>
<feature type="coiled-coil region" evidence="13">
    <location>
        <begin position="92"/>
        <end position="126"/>
    </location>
</feature>
<evidence type="ECO:0000256" key="6">
    <source>
        <dbReference type="ARBA" id="ARBA00022737"/>
    </source>
</evidence>
<accession>A0ABR7P752</accession>
<reference evidence="16 17" key="1">
    <citation type="submission" date="2020-08" db="EMBL/GenBank/DDBJ databases">
        <title>Genome public.</title>
        <authorList>
            <person name="Liu C."/>
            <person name="Sun Q."/>
        </authorList>
    </citation>
    <scope>NUCLEOTIDE SEQUENCE [LARGE SCALE GENOMIC DNA]</scope>
    <source>
        <strain evidence="16 17">3_YM_SP_D4_24.mj</strain>
    </source>
</reference>